<organism evidence="2 3">
    <name type="scientific">Besnoitia besnoiti</name>
    <name type="common">Apicomplexan protozoan</name>
    <dbReference type="NCBI Taxonomy" id="94643"/>
    <lineage>
        <taxon>Eukaryota</taxon>
        <taxon>Sar</taxon>
        <taxon>Alveolata</taxon>
        <taxon>Apicomplexa</taxon>
        <taxon>Conoidasida</taxon>
        <taxon>Coccidia</taxon>
        <taxon>Eucoccidiorida</taxon>
        <taxon>Eimeriorina</taxon>
        <taxon>Sarcocystidae</taxon>
        <taxon>Besnoitia</taxon>
    </lineage>
</organism>
<feature type="compositionally biased region" description="Basic and acidic residues" evidence="1">
    <location>
        <begin position="1990"/>
        <end position="2004"/>
    </location>
</feature>
<feature type="region of interest" description="Disordered" evidence="1">
    <location>
        <begin position="380"/>
        <end position="435"/>
    </location>
</feature>
<feature type="region of interest" description="Disordered" evidence="1">
    <location>
        <begin position="1450"/>
        <end position="1498"/>
    </location>
</feature>
<dbReference type="Proteomes" id="UP000224006">
    <property type="component" value="Chromosome VIII"/>
</dbReference>
<feature type="compositionally biased region" description="Basic and acidic residues" evidence="1">
    <location>
        <begin position="983"/>
        <end position="1001"/>
    </location>
</feature>
<dbReference type="VEuPathDB" id="ToxoDB:BESB_082410"/>
<feature type="compositionally biased region" description="Polar residues" evidence="1">
    <location>
        <begin position="1588"/>
        <end position="1607"/>
    </location>
</feature>
<evidence type="ECO:0000256" key="1">
    <source>
        <dbReference type="SAM" id="MobiDB-lite"/>
    </source>
</evidence>
<feature type="compositionally biased region" description="Polar residues" evidence="1">
    <location>
        <begin position="1040"/>
        <end position="1052"/>
    </location>
</feature>
<feature type="region of interest" description="Disordered" evidence="1">
    <location>
        <begin position="1776"/>
        <end position="2261"/>
    </location>
</feature>
<feature type="compositionally biased region" description="Polar residues" evidence="1">
    <location>
        <begin position="1917"/>
        <end position="1926"/>
    </location>
</feature>
<proteinExistence type="predicted"/>
<evidence type="ECO:0000313" key="2">
    <source>
        <dbReference type="EMBL" id="PFH33042.1"/>
    </source>
</evidence>
<dbReference type="RefSeq" id="XP_029217051.1">
    <property type="nucleotide sequence ID" value="XM_029366591.1"/>
</dbReference>
<feature type="region of interest" description="Disordered" evidence="1">
    <location>
        <begin position="833"/>
        <end position="907"/>
    </location>
</feature>
<feature type="compositionally biased region" description="Basic and acidic residues" evidence="1">
    <location>
        <begin position="1456"/>
        <end position="1470"/>
    </location>
</feature>
<feature type="compositionally biased region" description="Basic and acidic residues" evidence="1">
    <location>
        <begin position="1686"/>
        <end position="1698"/>
    </location>
</feature>
<feature type="compositionally biased region" description="Basic and acidic residues" evidence="1">
    <location>
        <begin position="1779"/>
        <end position="1796"/>
    </location>
</feature>
<feature type="region of interest" description="Disordered" evidence="1">
    <location>
        <begin position="670"/>
        <end position="731"/>
    </location>
</feature>
<feature type="compositionally biased region" description="Basic and acidic residues" evidence="1">
    <location>
        <begin position="1968"/>
        <end position="1979"/>
    </location>
</feature>
<feature type="compositionally biased region" description="Basic and acidic residues" evidence="1">
    <location>
        <begin position="1819"/>
        <end position="1833"/>
    </location>
</feature>
<feature type="compositionally biased region" description="Basic and acidic residues" evidence="1">
    <location>
        <begin position="207"/>
        <end position="216"/>
    </location>
</feature>
<feature type="compositionally biased region" description="Low complexity" evidence="1">
    <location>
        <begin position="409"/>
        <end position="424"/>
    </location>
</feature>
<feature type="compositionally biased region" description="Basic and acidic residues" evidence="1">
    <location>
        <begin position="147"/>
        <end position="157"/>
    </location>
</feature>
<name>A0A2A9MCC6_BESBE</name>
<sequence>MRAPGPDICSGRGDHDAGSVDLALCTDASSETRKTADSPSDSALRFRTLVEVVDDEGLLLWSLRQEGLCLTGIEPVATPPSIESDLSLSSSFLSYGPLGRPSTDNRLDVSRRMPTEEIAIARPSLACMSATSGILPTAGLGSASTGEHSDAPTQEERDSVEDPEWLTSPQMSGIGASELCDAPRTWQSPERERKIVTSTGGLSEEPGDSHRDKEAYAHGPGGSIEHEDDSSADEFVVVMSSTGDRSDDEFEELFLDQEEDSDALEVVPRDNDGVLLGTESPDQGAFSEEEEGVDPDYLDEGIPVSDSRVPQRPLLIAESEPQPAAGGLRTTNVQQSHSSAQVTARSDAGMPLQSGCSSLPAAGNVSAFLVPCADAPLTHVTSQSTEPTSIAAKGQLTEDENSAEKNLGSAPVPCSSSPSSLPDFSFPPPSGVSRAVLEDGDMTETESDEREGSTRLCVKVCDPSFLSAEGQGQIHNQGMYEFDSVPAVESETCTCSGIARSPFETVTIEERTPLLANERCMPRALREYMPDTPCFSVSRSTGDRECCGAVEADGLSTVRDAFESAPEYFAVPTATPEDESGGAALHSDNGNPVQQGTERENSPPPPSVRKRKTQTDNNCGWSDCTLRSPRTNQDDFCEKARAHEEEAGNGRTRFCARQCAMEVGGTGTLESEGEVAGSSGRILKRSSHQGSEAEIREQDRDRLEDADGVEQIHAGARETRPAGEAKGQDAVNTDECVTLAAAEFRVPDGAGNSAQHKNEAKLGARRQKTRKAGQGKNQQLGHKQGEQLERNDGSRVAQTLGETDADTPAYAFEMICKPHHAAYTMETQQVLPAPSYQGHQQEEANEVLVPEDAEGEPECCLEKPSQSSMEQNDGKDIQLSFEGGDDRCSQQLKRMTTPPPTTPSKGKLYVLTEESATQACAGDGIERQAPSGEPDETVVSDGVLDAADDADNAEKDREKTEEQHGEDGRQNLDNKGWGAQVNAHEKSNIIAKHEYKEENNNHRSTPTGQGSKAPADKGPLRTEDECVVQEIGGTEIRPAFSSSAVSPTNSDSVPLLKGGLIDCGWKQRDDREAEENEGRSRKEGQDFPLREKKQALPSPWQEMPEPQFLKSGRRKNRRQWRMLVASTQNDLGGNDSRQENDDHLNEKRETYEKADAATVQTQHGENDNASFCADGRDPRASTDVEKEMHSLSVLPSAATRDSRSAPCAAERRDRSVRSQCARVAPEGRFATAVHSGGSWGEETARSEQATFASCPQQNAKNDAFGYWKGNSRSADRDQECQKATTYIADIRKDEGTDDRLRSDATRGTTGTVERGKERRCDASAITKHADGLTFDRVGSEKEESGDGTILSFHVNTNETINGGMSTEPGDSQKENAKSTGCWARWTEKDDDEWWQQDDNMEEIVDGEKATEAHAFLERLFPDGNTNEEMDAQATNKERSPLFFDRASVPPFSIEHTSGEAEQRGGKEAAHHRGPVRQESTPVSHDREPYAGETNRPLLRETDLDVEKLCRSRQILADECRAEQQGTPSNGEGAGDAVSLISHDLAQASVAPPACSRLRDFNGKRPDRHEKARIAADKTLCDFKRTAPSGRNVSSWRHSAETSTSSTKKGGCWRSSVSQGLTPQMTASLPLDKGDKQLHRASAKKDWRDEEMSMWRWGREENMFEQKRQDDTRARGAAAVLMADPDEEKKDEIRHDSARDASPPCRPPPNGETLPAADLQEAVSEQGGNAIEDGATTAPPGSERSMEDPLDNERLTDDRANAANVWEREESLCLASVASERAEKSESGADAPIHTEEGAQNTAQEERGDDVPTTQVFPPADRKRSEEISRESQKESVAGQVLCVDAGTPATKIEAASYERDRQDEEGRHEVNSGLVAPEKREIQPPESQRHPQDTHHECPSLAPVRKRKAHLKRKKTASGNPANASSRGCLVEVERPEIRDGTPGSATNNERADNGSPLGVTEGPAGHEPAEEPQDRQVAEENGDQTPKANSHEHETSPSKDAGNDGRPVATARTASVGGARGDEGEVSRTPCTRENPEDELTEEQKEEYETLRRGCGQEEDEPKRKGTSNIEEARQGKGLAAMADASQQRLDNEPKKETRRRAERRRQQQERRRQRVQFQLQGERTPGQNDDEESMKAAEEEKQTQLQERMHLAEAEPQPTMDESEEGKVPQEHEGLRDDQSSSDMPKAARDRAGSQNAACASSVPMPSLSPSSSSSSQSPHSQPPTARKSSSFSGGRQAKKHSRATKRASPRESPQPSSSLCAPFVSWLLVEALQRVRGRRHQAAGERQIENERTGEIDRRLRHPSKWSVWAVLLLLWTWWSPGSTTQ</sequence>
<feature type="compositionally biased region" description="Basic residues" evidence="1">
    <location>
        <begin position="1904"/>
        <end position="1916"/>
    </location>
</feature>
<feature type="compositionally biased region" description="Polar residues" evidence="1">
    <location>
        <begin position="1614"/>
        <end position="1626"/>
    </location>
</feature>
<feature type="compositionally biased region" description="Basic and acidic residues" evidence="1">
    <location>
        <begin position="783"/>
        <end position="793"/>
    </location>
</feature>
<feature type="compositionally biased region" description="Basic and acidic residues" evidence="1">
    <location>
        <begin position="1174"/>
        <end position="1189"/>
    </location>
</feature>
<feature type="compositionally biased region" description="Basic and acidic residues" evidence="1">
    <location>
        <begin position="1065"/>
        <end position="1094"/>
    </location>
</feature>
<feature type="compositionally biased region" description="Basic and acidic residues" evidence="1">
    <location>
        <begin position="691"/>
        <end position="705"/>
    </location>
</feature>
<feature type="compositionally biased region" description="Basic and acidic residues" evidence="1">
    <location>
        <begin position="1294"/>
        <end position="1304"/>
    </location>
</feature>
<feature type="compositionally biased region" description="Basic and acidic residues" evidence="1">
    <location>
        <begin position="1136"/>
        <end position="1155"/>
    </location>
</feature>
<feature type="compositionally biased region" description="Basic and acidic residues" evidence="1">
    <location>
        <begin position="1877"/>
        <end position="1898"/>
    </location>
</feature>
<feature type="compositionally biased region" description="Basic residues" evidence="1">
    <location>
        <begin position="763"/>
        <end position="773"/>
    </location>
</feature>
<dbReference type="EMBL" id="NWUJ01000009">
    <property type="protein sequence ID" value="PFH33042.1"/>
    <property type="molecule type" value="Genomic_DNA"/>
</dbReference>
<feature type="compositionally biased region" description="Basic residues" evidence="1">
    <location>
        <begin position="1111"/>
        <end position="1120"/>
    </location>
</feature>
<keyword evidence="3" id="KW-1185">Reference proteome</keyword>
<comment type="caution">
    <text evidence="2">The sequence shown here is derived from an EMBL/GenBank/DDBJ whole genome shotgun (WGS) entry which is preliminary data.</text>
</comment>
<feature type="compositionally biased region" description="Basic and acidic residues" evidence="1">
    <location>
        <begin position="2167"/>
        <end position="2181"/>
    </location>
</feature>
<feature type="compositionally biased region" description="Acidic residues" evidence="1">
    <location>
        <begin position="2037"/>
        <end position="2047"/>
    </location>
</feature>
<feature type="compositionally biased region" description="Polar residues" evidence="1">
    <location>
        <begin position="1158"/>
        <end position="1169"/>
    </location>
</feature>
<dbReference type="KEGG" id="bbes:BESB_082410"/>
<feature type="region of interest" description="Disordered" evidence="1">
    <location>
        <begin position="137"/>
        <end position="230"/>
    </location>
</feature>
<feature type="region of interest" description="Disordered" evidence="1">
    <location>
        <begin position="1584"/>
        <end position="1762"/>
    </location>
</feature>
<dbReference type="GeneID" id="40313167"/>
<feature type="compositionally biased region" description="Basic and acidic residues" evidence="1">
    <location>
        <begin position="1856"/>
        <end position="1870"/>
    </location>
</feature>
<feature type="compositionally biased region" description="Basic and acidic residues" evidence="1">
    <location>
        <begin position="1631"/>
        <end position="1673"/>
    </location>
</feature>
<feature type="region of interest" description="Disordered" evidence="1">
    <location>
        <begin position="1356"/>
        <end position="1379"/>
    </location>
</feature>
<feature type="compositionally biased region" description="Basic and acidic residues" evidence="1">
    <location>
        <begin position="1014"/>
        <end position="1024"/>
    </location>
</feature>
<feature type="region of interest" description="Disordered" evidence="1">
    <location>
        <begin position="747"/>
        <end position="796"/>
    </location>
</feature>
<feature type="region of interest" description="Disordered" evidence="1">
    <location>
        <begin position="277"/>
        <end position="306"/>
    </location>
</feature>
<protein>
    <submittedName>
        <fullName evidence="2">Uncharacterized protein</fullName>
    </submittedName>
</protein>
<feature type="compositionally biased region" description="Basic and acidic residues" evidence="1">
    <location>
        <begin position="1743"/>
        <end position="1762"/>
    </location>
</feature>
<feature type="compositionally biased region" description="Basic and acidic residues" evidence="1">
    <location>
        <begin position="2135"/>
        <end position="2155"/>
    </location>
</feature>
<feature type="compositionally biased region" description="Acidic residues" evidence="1">
    <location>
        <begin position="843"/>
        <end position="859"/>
    </location>
</feature>
<feature type="compositionally biased region" description="Basic and acidic residues" evidence="1">
    <location>
        <begin position="952"/>
        <end position="972"/>
    </location>
</feature>
<feature type="compositionally biased region" description="Acidic residues" evidence="1">
    <location>
        <begin position="287"/>
        <end position="299"/>
    </location>
</feature>
<reference evidence="2 3" key="1">
    <citation type="submission" date="2017-09" db="EMBL/GenBank/DDBJ databases">
        <title>Genome sequencing of Besnoitia besnoiti strain Bb-Ger1.</title>
        <authorList>
            <person name="Schares G."/>
            <person name="Venepally P."/>
            <person name="Lorenzi H.A."/>
        </authorList>
    </citation>
    <scope>NUCLEOTIDE SEQUENCE [LARGE SCALE GENOMIC DNA]</scope>
    <source>
        <strain evidence="2 3">Bb-Ger1</strain>
    </source>
</reference>
<feature type="compositionally biased region" description="Low complexity" evidence="1">
    <location>
        <begin position="2203"/>
        <end position="2226"/>
    </location>
</feature>
<evidence type="ECO:0000313" key="3">
    <source>
        <dbReference type="Proteomes" id="UP000224006"/>
    </source>
</evidence>
<feature type="compositionally biased region" description="Basic and acidic residues" evidence="1">
    <location>
        <begin position="715"/>
        <end position="727"/>
    </location>
</feature>
<feature type="compositionally biased region" description="Basic residues" evidence="1">
    <location>
        <begin position="2239"/>
        <end position="2250"/>
    </location>
</feature>
<feature type="region of interest" description="Disordered" evidence="1">
    <location>
        <begin position="920"/>
        <end position="1250"/>
    </location>
</feature>
<gene>
    <name evidence="2" type="ORF">BESB_082410</name>
</gene>
<feature type="region of interest" description="Disordered" evidence="1">
    <location>
        <begin position="572"/>
        <end position="625"/>
    </location>
</feature>
<feature type="region of interest" description="Disordered" evidence="1">
    <location>
        <begin position="1294"/>
        <end position="1317"/>
    </location>
</feature>
<accession>A0A2A9MCC6</accession>
<feature type="compositionally biased region" description="Basic and acidic residues" evidence="1">
    <location>
        <begin position="2048"/>
        <end position="2065"/>
    </location>
</feature>